<dbReference type="AlphaFoldDB" id="A0A9P3UI84"/>
<gene>
    <name evidence="1" type="ORF">LshimejAT787_0206590</name>
</gene>
<keyword evidence="2" id="KW-1185">Reference proteome</keyword>
<dbReference type="OrthoDB" id="3242721at2759"/>
<protein>
    <submittedName>
        <fullName evidence="1">Uncharacterized protein</fullName>
    </submittedName>
</protein>
<comment type="caution">
    <text evidence="1">The sequence shown here is derived from an EMBL/GenBank/DDBJ whole genome shotgun (WGS) entry which is preliminary data.</text>
</comment>
<evidence type="ECO:0000313" key="2">
    <source>
        <dbReference type="Proteomes" id="UP001063166"/>
    </source>
</evidence>
<sequence length="228" mass="25309">MSITSNDHPTLVAPRPVRLPSAYHALVSRAHSGHDRIKISETNSFDDLKVALFSDSSSDKDQASPRSSPRCGLPTEALEEFLSILRPSFFPPVSPVLRTRRQGTTSLPAFAQDRSLLYKARSRLDVIPQHNDVVDEMDITRSGQPSRNARSYTPDSVIDLESSLDHDADSPPFRWRKTNILSSPISRNHTRNPFVRHASNQSPTLISPLSPAAIPLPLPTPDEMMEIS</sequence>
<organism evidence="1 2">
    <name type="scientific">Lyophyllum shimeji</name>
    <name type="common">Hon-shimeji</name>
    <name type="synonym">Tricholoma shimeji</name>
    <dbReference type="NCBI Taxonomy" id="47721"/>
    <lineage>
        <taxon>Eukaryota</taxon>
        <taxon>Fungi</taxon>
        <taxon>Dikarya</taxon>
        <taxon>Basidiomycota</taxon>
        <taxon>Agaricomycotina</taxon>
        <taxon>Agaricomycetes</taxon>
        <taxon>Agaricomycetidae</taxon>
        <taxon>Agaricales</taxon>
        <taxon>Tricholomatineae</taxon>
        <taxon>Lyophyllaceae</taxon>
        <taxon>Lyophyllum</taxon>
    </lineage>
</organism>
<name>A0A9P3UI84_LYOSH</name>
<dbReference type="Proteomes" id="UP001063166">
    <property type="component" value="Unassembled WGS sequence"/>
</dbReference>
<accession>A0A9P3UI84</accession>
<dbReference type="EMBL" id="BRPK01000002">
    <property type="protein sequence ID" value="GLB35094.1"/>
    <property type="molecule type" value="Genomic_DNA"/>
</dbReference>
<evidence type="ECO:0000313" key="1">
    <source>
        <dbReference type="EMBL" id="GLB35094.1"/>
    </source>
</evidence>
<reference evidence="1" key="1">
    <citation type="submission" date="2022-07" db="EMBL/GenBank/DDBJ databases">
        <title>The genome of Lyophyllum shimeji provides insight into the initial evolution of ectomycorrhizal fungal genome.</title>
        <authorList>
            <person name="Kobayashi Y."/>
            <person name="Shibata T."/>
            <person name="Hirakawa H."/>
            <person name="Shigenobu S."/>
            <person name="Nishiyama T."/>
            <person name="Yamada A."/>
            <person name="Hasebe M."/>
            <person name="Kawaguchi M."/>
        </authorList>
    </citation>
    <scope>NUCLEOTIDE SEQUENCE</scope>
    <source>
        <strain evidence="1">AT787</strain>
    </source>
</reference>
<proteinExistence type="predicted"/>